<dbReference type="Proteomes" id="UP000017820">
    <property type="component" value="Unassembled WGS sequence"/>
</dbReference>
<dbReference type="AlphaFoldDB" id="V4JBQ1"/>
<evidence type="ECO:0000256" key="2">
    <source>
        <dbReference type="ARBA" id="ARBA00023125"/>
    </source>
</evidence>
<dbReference type="SUPFAM" id="SSF82171">
    <property type="entry name" value="DPP6 N-terminal domain-like"/>
    <property type="match status" value="1"/>
</dbReference>
<dbReference type="Pfam" id="PF07676">
    <property type="entry name" value="PD40"/>
    <property type="match status" value="1"/>
</dbReference>
<feature type="domain" description="OmpR/PhoB-type" evidence="5">
    <location>
        <begin position="2"/>
        <end position="100"/>
    </location>
</feature>
<dbReference type="GO" id="GO:0000160">
    <property type="term" value="P:phosphorelay signal transduction system"/>
    <property type="evidence" value="ECO:0007669"/>
    <property type="project" value="InterPro"/>
</dbReference>
<protein>
    <submittedName>
        <fullName evidence="6">DNA-binding winged-HTH domain protein</fullName>
    </submittedName>
</protein>
<dbReference type="PANTHER" id="PTHR36842:SF1">
    <property type="entry name" value="PROTEIN TOLB"/>
    <property type="match status" value="1"/>
</dbReference>
<name>V4JBQ1_PSEL2</name>
<accession>V4JBQ1</accession>
<dbReference type="Pfam" id="PF00486">
    <property type="entry name" value="Trans_reg_C"/>
    <property type="match status" value="1"/>
</dbReference>
<dbReference type="PANTHER" id="PTHR36842">
    <property type="entry name" value="PROTEIN TOLB HOMOLOG"/>
    <property type="match status" value="1"/>
</dbReference>
<dbReference type="GO" id="GO:0006355">
    <property type="term" value="P:regulation of DNA-templated transcription"/>
    <property type="evidence" value="ECO:0007669"/>
    <property type="project" value="InterPro"/>
</dbReference>
<keyword evidence="2 3" id="KW-0238">DNA-binding</keyword>
<dbReference type="Gene3D" id="2.120.10.30">
    <property type="entry name" value="TolB, C-terminal domain"/>
    <property type="match status" value="2"/>
</dbReference>
<feature type="transmembrane region" description="Helical" evidence="4">
    <location>
        <begin position="146"/>
        <end position="165"/>
    </location>
</feature>
<keyword evidence="4" id="KW-0472">Membrane</keyword>
<comment type="caution">
    <text evidence="6">The sequence shown here is derived from an EMBL/GenBank/DDBJ whole genome shotgun (WGS) entry which is preliminary data.</text>
</comment>
<reference evidence="6 7" key="1">
    <citation type="submission" date="2013-07" db="EMBL/GenBank/DDBJ databases">
        <title>Draft genome sequence of Pseudoalteromonas luteoviolacea 2ta16.</title>
        <authorList>
            <person name="Allen E.E."/>
            <person name="Azam F."/>
            <person name="Podell S."/>
        </authorList>
    </citation>
    <scope>NUCLEOTIDE SEQUENCE [LARGE SCALE GENOMIC DNA]</scope>
    <source>
        <strain evidence="6 7">2ta16</strain>
    </source>
</reference>
<dbReference type="SUPFAM" id="SSF46894">
    <property type="entry name" value="C-terminal effector domain of the bipartite response regulators"/>
    <property type="match status" value="1"/>
</dbReference>
<gene>
    <name evidence="6" type="ORF">PL2TA16_04145</name>
</gene>
<sequence>MVKQYWIGDFFIDLSRNQITQNKQPQVVAPKALAVLTLLAKNQGEVVSQETLLSTVWPDTIVSPNSLQRSIAQLRKALGDDGKGQVYIKTHSKQGYSLECEVNWQANVKTKNTDSCASATVNSGPQPTTQKAPTITEKLTQWRSKLLLLFSFIFVSGFIGAHFSASSDTPMFSVGELRALTSSDGREFASIYSPDGKYIIFHRYSEEACVNNIWAKDLATKQEYKLTDNIDSYGRHSFSKDGKQLVFIRTVDCDEPITQKKCFQLMSIDFAKALKAPQPMQLLLECKNSEITRPHWLNNNNIALLQKDESQWQLISYSISDNESQVIHKVNDGNIVYYDYSTKDDLLAVISIHKDNQHYIELLTPSGELISSNKIVFPPDTGRQRLFVANFSPIENHLVFSTGRQMFTLSFDGQINNVSIPLDQPAFSPSFHPDGDRALIIKGQYDSDILSIPLADLTQNSIDDDQSSITLNRSTVADDSAVLQPNGETVAFVSARSGEDQVWLSNKQGVKQLSQFPLDSYISGIKWSVDGASLLVNVNNKLVQLQLDARQTSYSDEYIILELLHWDSVKNTALTLASFQGVSKLTEFNLITDEVRILTDRRVNWASRTESGDLIYSDHLDRFWRSGAVEAEHIPALDGHGGDRKHFLVNGSTIYGVSNELELWSYDLSNEQFNVVGKLPSNIANISEINARGLFATARISSKKEVVELLLNL</sequence>
<dbReference type="Gene3D" id="1.10.10.10">
    <property type="entry name" value="Winged helix-like DNA-binding domain superfamily/Winged helix DNA-binding domain"/>
    <property type="match status" value="1"/>
</dbReference>
<dbReference type="InterPro" id="IPR011659">
    <property type="entry name" value="WD40"/>
</dbReference>
<dbReference type="SMART" id="SM00862">
    <property type="entry name" value="Trans_reg_C"/>
    <property type="match status" value="1"/>
</dbReference>
<dbReference type="EMBL" id="AUSV01000049">
    <property type="protein sequence ID" value="ESP92552.1"/>
    <property type="molecule type" value="Genomic_DNA"/>
</dbReference>
<evidence type="ECO:0000256" key="3">
    <source>
        <dbReference type="PROSITE-ProRule" id="PRU01091"/>
    </source>
</evidence>
<proteinExistence type="inferred from homology"/>
<dbReference type="RefSeq" id="WP_023399968.1">
    <property type="nucleotide sequence ID" value="NZ_AUSV01000049.1"/>
</dbReference>
<dbReference type="PROSITE" id="PS51755">
    <property type="entry name" value="OMPR_PHOB"/>
    <property type="match status" value="1"/>
</dbReference>
<keyword evidence="4" id="KW-0812">Transmembrane</keyword>
<keyword evidence="4" id="KW-1133">Transmembrane helix</keyword>
<organism evidence="6 7">
    <name type="scientific">Pseudoalteromonas luteoviolacea (strain 2ta16)</name>
    <dbReference type="NCBI Taxonomy" id="1353533"/>
    <lineage>
        <taxon>Bacteria</taxon>
        <taxon>Pseudomonadati</taxon>
        <taxon>Pseudomonadota</taxon>
        <taxon>Gammaproteobacteria</taxon>
        <taxon>Alteromonadales</taxon>
        <taxon>Pseudoalteromonadaceae</taxon>
        <taxon>Pseudoalteromonas</taxon>
    </lineage>
</organism>
<evidence type="ECO:0000259" key="5">
    <source>
        <dbReference type="PROSITE" id="PS51755"/>
    </source>
</evidence>
<evidence type="ECO:0000313" key="7">
    <source>
        <dbReference type="Proteomes" id="UP000017820"/>
    </source>
</evidence>
<comment type="similarity">
    <text evidence="1">Belongs to the TolB family.</text>
</comment>
<dbReference type="GO" id="GO:0003677">
    <property type="term" value="F:DNA binding"/>
    <property type="evidence" value="ECO:0007669"/>
    <property type="project" value="UniProtKB-UniRule"/>
</dbReference>
<evidence type="ECO:0000256" key="1">
    <source>
        <dbReference type="ARBA" id="ARBA00009820"/>
    </source>
</evidence>
<dbReference type="InterPro" id="IPR011042">
    <property type="entry name" value="6-blade_b-propeller_TolB-like"/>
</dbReference>
<feature type="DNA-binding region" description="OmpR/PhoB-type" evidence="3">
    <location>
        <begin position="2"/>
        <end position="100"/>
    </location>
</feature>
<dbReference type="CDD" id="cd00383">
    <property type="entry name" value="trans_reg_C"/>
    <property type="match status" value="1"/>
</dbReference>
<dbReference type="InterPro" id="IPR016032">
    <property type="entry name" value="Sig_transdc_resp-reg_C-effctor"/>
</dbReference>
<dbReference type="PATRIC" id="fig|1353533.3.peg.3084"/>
<dbReference type="InterPro" id="IPR036388">
    <property type="entry name" value="WH-like_DNA-bd_sf"/>
</dbReference>
<dbReference type="InterPro" id="IPR001867">
    <property type="entry name" value="OmpR/PhoB-type_DNA-bd"/>
</dbReference>
<evidence type="ECO:0000256" key="4">
    <source>
        <dbReference type="SAM" id="Phobius"/>
    </source>
</evidence>
<evidence type="ECO:0000313" key="6">
    <source>
        <dbReference type="EMBL" id="ESP92552.1"/>
    </source>
</evidence>